<dbReference type="EMBL" id="AFPW01000010">
    <property type="protein sequence ID" value="EGQ16056.1"/>
    <property type="molecule type" value="Genomic_DNA"/>
</dbReference>
<sequence>MKKTMKNKWMIGAFALLSFFTLSLTSCDDDDKPTAVANVTFSDVEVGKENSREAMVGKDLHVECGIKSEAKIKSIEMSLIQKNGTGSAYRIYTDGKYVGVLNTKFHEHLELSAGLAAGTYHFTLTVTDANNAKKAYETDVTLKAVDANAPKVEILSPSASANSGVAGGKFTVKAKLTVKSAVKGIEIEFHGDKEYPIKVDDFNGKTGSIDFEKEITIPAECAAGKYHVHFTVEDADGRSTTEEFKGFNITK</sequence>
<dbReference type="PATRIC" id="fig|908937.9.peg.924"/>
<evidence type="ECO:0008006" key="6">
    <source>
        <dbReference type="Google" id="ProtNLM"/>
    </source>
</evidence>
<reference evidence="3 4" key="1">
    <citation type="submission" date="2011-04" db="EMBL/GenBank/DDBJ databases">
        <authorList>
            <person name="Muzny D."/>
            <person name="Qin X."/>
            <person name="Deng J."/>
            <person name="Jiang H."/>
            <person name="Liu Y."/>
            <person name="Qu J."/>
            <person name="Song X.-Z."/>
            <person name="Zhang L."/>
            <person name="Thornton R."/>
            <person name="Coyle M."/>
            <person name="Francisco L."/>
            <person name="Jackson L."/>
            <person name="Javaid M."/>
            <person name="Korchina V."/>
            <person name="Kovar C."/>
            <person name="Mata R."/>
            <person name="Mathew T."/>
            <person name="Ngo R."/>
            <person name="Nguyen L."/>
            <person name="Nguyen N."/>
            <person name="Okwuonu G."/>
            <person name="Ongeri F."/>
            <person name="Pham C."/>
            <person name="Simmons D."/>
            <person name="Wilczek-Boney K."/>
            <person name="Hale W."/>
            <person name="Jakkamsetti A."/>
            <person name="Pham P."/>
            <person name="Ruth R."/>
            <person name="San Lucas F."/>
            <person name="Warren J."/>
            <person name="Zhang J."/>
            <person name="Zhao Z."/>
            <person name="Zhou C."/>
            <person name="Zhu D."/>
            <person name="Lee S."/>
            <person name="Bess C."/>
            <person name="Blankenburg K."/>
            <person name="Forbes L."/>
            <person name="Fu Q."/>
            <person name="Gubbala S."/>
            <person name="Hirani K."/>
            <person name="Jayaseelan J.C."/>
            <person name="Lara F."/>
            <person name="Munidasa M."/>
            <person name="Palculict T."/>
            <person name="Patil S."/>
            <person name="Pu L.-L."/>
            <person name="Saada N."/>
            <person name="Tang L."/>
            <person name="Weissenberger G."/>
            <person name="Zhu Y."/>
            <person name="Hemphill L."/>
            <person name="Shang Y."/>
            <person name="Youmans B."/>
            <person name="Ayvaz T."/>
            <person name="Ross M."/>
            <person name="Santibanez J."/>
            <person name="Aqrawi P."/>
            <person name="Gross S."/>
            <person name="Joshi V."/>
            <person name="Fowler G."/>
            <person name="Nazareth L."/>
            <person name="Reid J."/>
            <person name="Worley K."/>
            <person name="Petrosino J."/>
            <person name="Highlander S."/>
            <person name="Gibbs R."/>
        </authorList>
    </citation>
    <scope>NUCLEOTIDE SEQUENCE [LARGE SCALE GENOMIC DNA]</scope>
    <source>
        <strain evidence="3 4">DSM 3688</strain>
    </source>
</reference>
<feature type="chain" id="PRO_5010496666" description="DUF4625 domain-containing protein" evidence="1">
    <location>
        <begin position="29"/>
        <end position="251"/>
    </location>
</feature>
<evidence type="ECO:0000256" key="1">
    <source>
        <dbReference type="SAM" id="SignalP"/>
    </source>
</evidence>
<organism evidence="3 4">
    <name type="scientific">Prevotella dentalis (strain ATCC 49559 / DSM 3688 / JCM 13448 / NCTC 12043 / ES 2772)</name>
    <name type="common">Mitsuokella dentalis</name>
    <dbReference type="NCBI Taxonomy" id="908937"/>
    <lineage>
        <taxon>Bacteria</taxon>
        <taxon>Pseudomonadati</taxon>
        <taxon>Bacteroidota</taxon>
        <taxon>Bacteroidia</taxon>
        <taxon>Bacteroidales</taxon>
        <taxon>Prevotellaceae</taxon>
        <taxon>Prevotella</taxon>
    </lineage>
</organism>
<dbReference type="eggNOG" id="COG1470">
    <property type="taxonomic scope" value="Bacteria"/>
</dbReference>
<dbReference type="KEGG" id="pdt:Prede_0883"/>
<dbReference type="InterPro" id="IPR027829">
    <property type="entry name" value="DUF4625"/>
</dbReference>
<reference evidence="5" key="2">
    <citation type="submission" date="2012-02" db="EMBL/GenBank/DDBJ databases">
        <title>Complete sequence of chromosome 1 of Prevotella dentalis DSM 3688.</title>
        <authorList>
            <person name="Lucas S."/>
            <person name="Copeland A."/>
            <person name="Lapidus A."/>
            <person name="Glavina del Rio T."/>
            <person name="Dalin E."/>
            <person name="Tice H."/>
            <person name="Bruce D."/>
            <person name="Goodwin L."/>
            <person name="Pitluck S."/>
            <person name="Peters L."/>
            <person name="Mikhailova N."/>
            <person name="Chertkov O."/>
            <person name="Kyrpides N."/>
            <person name="Mavromatis K."/>
            <person name="Ivanova N."/>
            <person name="Brettin T."/>
            <person name="Detter J.C."/>
            <person name="Han C."/>
            <person name="Larimer F."/>
            <person name="Land M."/>
            <person name="Hauser L."/>
            <person name="Markowitz V."/>
            <person name="Cheng J.-F."/>
            <person name="Hugenholtz P."/>
            <person name="Woyke T."/>
            <person name="Wu D."/>
            <person name="Gronow S."/>
            <person name="Wellnitz S."/>
            <person name="Brambilla E."/>
            <person name="Klenk H.-P."/>
            <person name="Eisen J.A."/>
        </authorList>
    </citation>
    <scope>NUCLEOTIDE SEQUENCE [LARGE SCALE GENOMIC DNA]</scope>
    <source>
        <strain evidence="5">ATCC 49559 / DSM 3688 / JCM 13448 / NCTC 12043 / ES 2772</strain>
    </source>
</reference>
<dbReference type="OrthoDB" id="978436at2"/>
<dbReference type="EMBL" id="CP003368">
    <property type="protein sequence ID" value="AGB28226.1"/>
    <property type="molecule type" value="Genomic_DNA"/>
</dbReference>
<evidence type="ECO:0000313" key="4">
    <source>
        <dbReference type="Proteomes" id="UP000007820"/>
    </source>
</evidence>
<dbReference type="Pfam" id="PF15418">
    <property type="entry name" value="DUF4625"/>
    <property type="match status" value="2"/>
</dbReference>
<keyword evidence="1" id="KW-0732">Signal</keyword>
<protein>
    <recommendedName>
        <fullName evidence="6">DUF4625 domain-containing protein</fullName>
    </recommendedName>
</protein>
<evidence type="ECO:0000313" key="3">
    <source>
        <dbReference type="EMBL" id="EGQ16056.1"/>
    </source>
</evidence>
<gene>
    <name evidence="2" type="ordered locus">Prede_0883</name>
    <name evidence="3" type="ORF">HMPREF9136_0742</name>
</gene>
<dbReference type="AlphaFoldDB" id="F9D1L4"/>
<keyword evidence="5" id="KW-1185">Reference proteome</keyword>
<dbReference type="STRING" id="908937.Prede_0883"/>
<evidence type="ECO:0000313" key="2">
    <source>
        <dbReference type="EMBL" id="AGB28226.1"/>
    </source>
</evidence>
<accession>F9D1L4</accession>
<dbReference type="Proteomes" id="UP000007820">
    <property type="component" value="Unassembled WGS sequence"/>
</dbReference>
<reference evidence="2" key="3">
    <citation type="submission" date="2012-02" db="EMBL/GenBank/DDBJ databases">
        <title>Complete sequence of chromosome 1 of Prevotella dentalis DSM 3688.</title>
        <authorList>
            <consortium name="US DOE Joint Genome Institute (JGI-PGF)"/>
            <person name="Lucas S."/>
            <person name="Copeland A."/>
            <person name="Lapidus A."/>
            <person name="Glavina del Rio T."/>
            <person name="Dalin E."/>
            <person name="Tice H."/>
            <person name="Bruce D."/>
            <person name="Goodwin L."/>
            <person name="Pitluck S."/>
            <person name="Peters L."/>
            <person name="Mikhailova N."/>
            <person name="Chertkov O."/>
            <person name="Kyrpides N."/>
            <person name="Mavromatis K."/>
            <person name="Ivanova N."/>
            <person name="Brettin T."/>
            <person name="Detter J.C."/>
            <person name="Han C."/>
            <person name="Larimer F."/>
            <person name="Land M."/>
            <person name="Hauser L."/>
            <person name="Markowitz V."/>
            <person name="Cheng J.-F."/>
            <person name="Hugenholtz P."/>
            <person name="Woyke T."/>
            <person name="Wu D."/>
            <person name="Gronow S."/>
            <person name="Wellnitz S."/>
            <person name="Brambilla E."/>
            <person name="Klenk H.-P."/>
            <person name="Eisen J.A."/>
        </authorList>
    </citation>
    <scope>NUCLEOTIDE SEQUENCE</scope>
    <source>
        <strain evidence="2">DSM 3688</strain>
    </source>
</reference>
<dbReference type="RefSeq" id="WP_005844514.1">
    <property type="nucleotide sequence ID" value="NC_019960.1"/>
</dbReference>
<proteinExistence type="predicted"/>
<name>F9D1L4_PREDD</name>
<feature type="signal peptide" evidence="1">
    <location>
        <begin position="1"/>
        <end position="28"/>
    </location>
</feature>
<evidence type="ECO:0000313" key="5">
    <source>
        <dbReference type="Proteomes" id="UP000010862"/>
    </source>
</evidence>
<dbReference type="Proteomes" id="UP000010862">
    <property type="component" value="Chromosome 1"/>
</dbReference>
<dbReference type="PROSITE" id="PS51257">
    <property type="entry name" value="PROKAR_LIPOPROTEIN"/>
    <property type="match status" value="1"/>
</dbReference>
<dbReference type="HOGENOM" id="CLU_063397_0_0_10"/>